<evidence type="ECO:0000256" key="1">
    <source>
        <dbReference type="SAM" id="MobiDB-lite"/>
    </source>
</evidence>
<evidence type="ECO:0000313" key="3">
    <source>
        <dbReference type="Proteomes" id="UP001312908"/>
    </source>
</evidence>
<dbReference type="RefSeq" id="WP_394819127.1">
    <property type="nucleotide sequence ID" value="NZ_JAWJZY010000002.1"/>
</dbReference>
<evidence type="ECO:0000313" key="2">
    <source>
        <dbReference type="EMBL" id="MEE8658156.1"/>
    </source>
</evidence>
<dbReference type="Proteomes" id="UP001312908">
    <property type="component" value="Unassembled WGS sequence"/>
</dbReference>
<sequence>MPRRRSLVLIPEFRIRRAGVAVLLGGLVMSHPIWQGRAFAQDSSSWTVAELDLSLPCFDRVAIQVDPTHPRAVAIEGPRHGVTVSSRVMQDQGASRVALTAPACQAGHGHSTLSLRVGGDVGVTLHDSPHTRFVMSGRLASLEANLSDGSVSAVEIASLDISIHGSQNVAIGRLERAGQVTANGAARLTVREAALDALSATLSDHASLQIDGGKIVALTLTTQDAASAHVNGSLDTAIVTANGSGAISLPLTTAPLVRHGTGSIIQSKPVEVVATKPDKVQSIESKGDNSRSDVFIKTTVANDVPTQDDATSRAAETSSIVPQASSSPASSQDNGSPINAPATSAVAPVWNVVPTTSTLPAVKAMPGEAMMPQALPDTARHDAKPAQQSDGKSGMVTNGAARANPGSAPTSEPAGHKDSAPVTGKGEATHVNAPQTPPSSAPKKSVTAVETPQADDADSKAASTR</sequence>
<evidence type="ECO:0008006" key="4">
    <source>
        <dbReference type="Google" id="ProtNLM"/>
    </source>
</evidence>
<feature type="compositionally biased region" description="Polar residues" evidence="1">
    <location>
        <begin position="305"/>
        <end position="317"/>
    </location>
</feature>
<keyword evidence="3" id="KW-1185">Reference proteome</keyword>
<feature type="region of interest" description="Disordered" evidence="1">
    <location>
        <begin position="305"/>
        <end position="340"/>
    </location>
</feature>
<name>A0ABU7U1F3_9PROT</name>
<accession>A0ABU7U1F3</accession>
<dbReference type="EMBL" id="JAWJZY010000002">
    <property type="protein sequence ID" value="MEE8658156.1"/>
    <property type="molecule type" value="Genomic_DNA"/>
</dbReference>
<comment type="caution">
    <text evidence="2">The sequence shown here is derived from an EMBL/GenBank/DDBJ whole genome shotgun (WGS) entry which is preliminary data.</text>
</comment>
<proteinExistence type="predicted"/>
<gene>
    <name evidence="2" type="ORF">DOFOFD_03935</name>
</gene>
<feature type="region of interest" description="Disordered" evidence="1">
    <location>
        <begin position="378"/>
        <end position="465"/>
    </location>
</feature>
<organism evidence="2 3">
    <name type="scientific">Sorlinia euscelidii</name>
    <dbReference type="NCBI Taxonomy" id="3081148"/>
    <lineage>
        <taxon>Bacteria</taxon>
        <taxon>Pseudomonadati</taxon>
        <taxon>Pseudomonadota</taxon>
        <taxon>Alphaproteobacteria</taxon>
        <taxon>Acetobacterales</taxon>
        <taxon>Acetobacteraceae</taxon>
        <taxon>Sorlinia</taxon>
    </lineage>
</organism>
<reference evidence="2 3" key="1">
    <citation type="submission" date="2023-10" db="EMBL/GenBank/DDBJ databases">
        <title>Sorlinia euscelidii gen. nov., sp. nov., an acetic acid bacteria isolated from the gut of Euscelidius variegatus emitter.</title>
        <authorList>
            <person name="Michoud G."/>
            <person name="Marasco R."/>
            <person name="Seferji K."/>
            <person name="Gonella E."/>
            <person name="Garuglieri E."/>
            <person name="Alma A."/>
            <person name="Mapelli F."/>
            <person name="Borin S."/>
            <person name="Daffonchio D."/>
            <person name="Crotti E."/>
        </authorList>
    </citation>
    <scope>NUCLEOTIDE SEQUENCE [LARGE SCALE GENOMIC DNA]</scope>
    <source>
        <strain evidence="2 3">EV16P</strain>
    </source>
</reference>
<dbReference type="Gene3D" id="2.160.20.120">
    <property type="match status" value="1"/>
</dbReference>
<protein>
    <recommendedName>
        <fullName evidence="4">Adhesin domain-containing protein</fullName>
    </recommendedName>
</protein>
<feature type="compositionally biased region" description="Low complexity" evidence="1">
    <location>
        <begin position="318"/>
        <end position="332"/>
    </location>
</feature>